<dbReference type="RefSeq" id="WP_187553901.1">
    <property type="nucleotide sequence ID" value="NZ_BMZL01000002.1"/>
</dbReference>
<feature type="domain" description="Type II secretion system protein GspF" evidence="8">
    <location>
        <begin position="266"/>
        <end position="387"/>
    </location>
</feature>
<keyword evidence="5 7" id="KW-1133">Transmembrane helix</keyword>
<proteinExistence type="inferred from homology"/>
<dbReference type="AlphaFoldDB" id="A0A7G9SU63"/>
<evidence type="ECO:0000256" key="1">
    <source>
        <dbReference type="ARBA" id="ARBA00004651"/>
    </source>
</evidence>
<evidence type="ECO:0000313" key="10">
    <source>
        <dbReference type="Proteomes" id="UP000515804"/>
    </source>
</evidence>
<keyword evidence="3" id="KW-1003">Cell membrane</keyword>
<dbReference type="GO" id="GO:0005886">
    <property type="term" value="C:plasma membrane"/>
    <property type="evidence" value="ECO:0007669"/>
    <property type="project" value="UniProtKB-SubCell"/>
</dbReference>
<dbReference type="GO" id="GO:0015628">
    <property type="term" value="P:protein secretion by the type II secretion system"/>
    <property type="evidence" value="ECO:0007669"/>
    <property type="project" value="TreeGrafter"/>
</dbReference>
<evidence type="ECO:0000256" key="5">
    <source>
        <dbReference type="ARBA" id="ARBA00022989"/>
    </source>
</evidence>
<dbReference type="KEGG" id="tcn:H9L16_07550"/>
<evidence type="ECO:0000259" key="8">
    <source>
        <dbReference type="Pfam" id="PF00482"/>
    </source>
</evidence>
<feature type="domain" description="Type II secretion system protein GspF" evidence="8">
    <location>
        <begin position="65"/>
        <end position="187"/>
    </location>
</feature>
<keyword evidence="6 7" id="KW-0472">Membrane</keyword>
<evidence type="ECO:0000256" key="3">
    <source>
        <dbReference type="ARBA" id="ARBA00022475"/>
    </source>
</evidence>
<accession>A0A7G9SU63</accession>
<gene>
    <name evidence="9" type="ORF">H9L16_07550</name>
</gene>
<feature type="transmembrane region" description="Helical" evidence="7">
    <location>
        <begin position="217"/>
        <end position="235"/>
    </location>
</feature>
<dbReference type="PANTHER" id="PTHR30012:SF0">
    <property type="entry name" value="TYPE II SECRETION SYSTEM PROTEIN F-RELATED"/>
    <property type="match status" value="1"/>
</dbReference>
<dbReference type="Proteomes" id="UP000515804">
    <property type="component" value="Chromosome"/>
</dbReference>
<sequence length="397" mass="42983">MPRYHYHALNAEGISLEGMLRADNERDVARQLERRGLSVIEVTSGEAGGRERRGRLRHGDVILALQELATMLTSGVSIADAVGSQALGAHHPRIVAAFSTMSRDLQRGLAFSATLAKCGLPLPEYVVQLARAGELTGELGRALRDASTQMEYEQQLRNEMRNALIYPLVLVLAGVAAVAIMFIFVVPKFASLLEQANDLPLLAWIVLAFGTWTRENFLLLLVLLAAVGAGAAWALRKPELRARGMDAMSRWPVIGPWLVEADTARWAKVLGALLGNKVPLMRGLELAQSGLQLPQRRARMGEVTRAVRGGSSLADALEDHDALTATGYNLIRVGERSGKLASMLDSLARLYEEAGRNRMKRVLILLEPIAILVIGSVIGTIILGVILAITSANDLAV</sequence>
<keyword evidence="4 7" id="KW-0812">Transmembrane</keyword>
<dbReference type="Pfam" id="PF00482">
    <property type="entry name" value="T2SSF"/>
    <property type="match status" value="2"/>
</dbReference>
<keyword evidence="10" id="KW-1185">Reference proteome</keyword>
<name>A0A7G9SU63_9GAMM</name>
<evidence type="ECO:0000313" key="9">
    <source>
        <dbReference type="EMBL" id="QNN71388.1"/>
    </source>
</evidence>
<comment type="similarity">
    <text evidence="2">Belongs to the GSP F family.</text>
</comment>
<evidence type="ECO:0000256" key="7">
    <source>
        <dbReference type="SAM" id="Phobius"/>
    </source>
</evidence>
<comment type="subcellular location">
    <subcellularLocation>
        <location evidence="1">Cell membrane</location>
        <topology evidence="1">Multi-pass membrane protein</topology>
    </subcellularLocation>
</comment>
<evidence type="ECO:0000256" key="6">
    <source>
        <dbReference type="ARBA" id="ARBA00023136"/>
    </source>
</evidence>
<dbReference type="InterPro" id="IPR003004">
    <property type="entry name" value="GspF/PilC"/>
</dbReference>
<reference evidence="9 10" key="1">
    <citation type="submission" date="2020-08" db="EMBL/GenBank/DDBJ databases">
        <title>Genome sequence of Thermomonas carbonis KCTC 42013T.</title>
        <authorList>
            <person name="Hyun D.-W."/>
            <person name="Bae J.-W."/>
        </authorList>
    </citation>
    <scope>NUCLEOTIDE SEQUENCE [LARGE SCALE GENOMIC DNA]</scope>
    <source>
        <strain evidence="9 10">KCTC 42013</strain>
    </source>
</reference>
<dbReference type="PANTHER" id="PTHR30012">
    <property type="entry name" value="GENERAL SECRETION PATHWAY PROTEIN"/>
    <property type="match status" value="1"/>
</dbReference>
<organism evidence="9 10">
    <name type="scientific">Thermomonas carbonis</name>
    <dbReference type="NCBI Taxonomy" id="1463158"/>
    <lineage>
        <taxon>Bacteria</taxon>
        <taxon>Pseudomonadati</taxon>
        <taxon>Pseudomonadota</taxon>
        <taxon>Gammaproteobacteria</taxon>
        <taxon>Lysobacterales</taxon>
        <taxon>Lysobacteraceae</taxon>
        <taxon>Thermomonas</taxon>
    </lineage>
</organism>
<protein>
    <submittedName>
        <fullName evidence="9">Type II secretion system F family protein</fullName>
    </submittedName>
</protein>
<dbReference type="PRINTS" id="PR00812">
    <property type="entry name" value="BCTERIALGSPF"/>
</dbReference>
<dbReference type="EMBL" id="CP060719">
    <property type="protein sequence ID" value="QNN71388.1"/>
    <property type="molecule type" value="Genomic_DNA"/>
</dbReference>
<dbReference type="Gene3D" id="1.20.81.30">
    <property type="entry name" value="Type II secretion system (T2SS), domain F"/>
    <property type="match status" value="2"/>
</dbReference>
<dbReference type="InterPro" id="IPR018076">
    <property type="entry name" value="T2SS_GspF_dom"/>
</dbReference>
<feature type="transmembrane region" description="Helical" evidence="7">
    <location>
        <begin position="164"/>
        <end position="186"/>
    </location>
</feature>
<feature type="transmembrane region" description="Helical" evidence="7">
    <location>
        <begin position="362"/>
        <end position="389"/>
    </location>
</feature>
<evidence type="ECO:0000256" key="4">
    <source>
        <dbReference type="ARBA" id="ARBA00022692"/>
    </source>
</evidence>
<evidence type="ECO:0000256" key="2">
    <source>
        <dbReference type="ARBA" id="ARBA00005745"/>
    </source>
</evidence>
<dbReference type="InterPro" id="IPR042094">
    <property type="entry name" value="T2SS_GspF_sf"/>
</dbReference>